<keyword evidence="4" id="KW-1185">Reference proteome</keyword>
<feature type="region of interest" description="Disordered" evidence="2">
    <location>
        <begin position="78"/>
        <end position="129"/>
    </location>
</feature>
<feature type="region of interest" description="Disordered" evidence="2">
    <location>
        <begin position="316"/>
        <end position="342"/>
    </location>
</feature>
<gene>
    <name evidence="3" type="ORF">Tco_0728247</name>
</gene>
<keyword evidence="1" id="KW-0175">Coiled coil</keyword>
<feature type="region of interest" description="Disordered" evidence="2">
    <location>
        <begin position="451"/>
        <end position="471"/>
    </location>
</feature>
<reference evidence="3" key="2">
    <citation type="submission" date="2022-01" db="EMBL/GenBank/DDBJ databases">
        <authorList>
            <person name="Yamashiro T."/>
            <person name="Shiraishi A."/>
            <person name="Satake H."/>
            <person name="Nakayama K."/>
        </authorList>
    </citation>
    <scope>NUCLEOTIDE SEQUENCE</scope>
</reference>
<protein>
    <submittedName>
        <fullName evidence="3">Uncharacterized protein</fullName>
    </submittedName>
</protein>
<feature type="compositionally biased region" description="Basic and acidic residues" evidence="2">
    <location>
        <begin position="101"/>
        <end position="120"/>
    </location>
</feature>
<evidence type="ECO:0000256" key="1">
    <source>
        <dbReference type="SAM" id="Coils"/>
    </source>
</evidence>
<evidence type="ECO:0000313" key="3">
    <source>
        <dbReference type="EMBL" id="GJS78366.1"/>
    </source>
</evidence>
<proteinExistence type="predicted"/>
<dbReference type="EMBL" id="BQNB010010520">
    <property type="protein sequence ID" value="GJS78366.1"/>
    <property type="molecule type" value="Genomic_DNA"/>
</dbReference>
<reference evidence="3" key="1">
    <citation type="journal article" date="2022" name="Int. J. Mol. Sci.">
        <title>Draft Genome of Tanacetum Coccineum: Genomic Comparison of Closely Related Tanacetum-Family Plants.</title>
        <authorList>
            <person name="Yamashiro T."/>
            <person name="Shiraishi A."/>
            <person name="Nakayama K."/>
            <person name="Satake H."/>
        </authorList>
    </citation>
    <scope>NUCLEOTIDE SEQUENCE</scope>
</reference>
<dbReference type="Proteomes" id="UP001151760">
    <property type="component" value="Unassembled WGS sequence"/>
</dbReference>
<accession>A0ABQ4YLM1</accession>
<sequence length="509" mass="57466">MCSRGNIPTYYFETMTSGNVPTHDWTNPSVLIDKTKSARDGLEISHTDSGTNEKSRVDEISKKIKLEDLSDLMKDTRSAFFTPDSPQDEPIIVSDESEEEETKKDEDTHTTSHDVHEDTSVPHPPSSKSAQIQELMAQVHLLQSQKDKLEQQKAKAEAEVASLKARPSYLDINQLTELLVTRLNPELSKLLTSHDFASCLPTELKELPSKFTELSRDIKEITRHVRDMEIELPGDLKEIPTKLETFTSTISSLTSYVAELKNIQWELPTEFLDLPSQVSSIQGKLKTLDSLPSLLNKVTNTLNKFATVVETASGAASKNEVTASPAEGEKNTNPATRDTKPTNLHNELVDLLGINIVTQYYNKKLLYDKYCDKMLKRRKSSKIINGDVLTQKGPITLQVYREDGTVEVIQNVKVSDLHLAEWKEIDFNKPLKEQDPLNELNDLATKKKKRTIDLKDHSRSSKKNKSSVQHEEEVLRRLGSMFTLVYAADQKLKKAYAKSFNSAWLKIPS</sequence>
<name>A0ABQ4YLM1_9ASTR</name>
<evidence type="ECO:0000313" key="4">
    <source>
        <dbReference type="Proteomes" id="UP001151760"/>
    </source>
</evidence>
<feature type="coiled-coil region" evidence="1">
    <location>
        <begin position="132"/>
        <end position="166"/>
    </location>
</feature>
<organism evidence="3 4">
    <name type="scientific">Tanacetum coccineum</name>
    <dbReference type="NCBI Taxonomy" id="301880"/>
    <lineage>
        <taxon>Eukaryota</taxon>
        <taxon>Viridiplantae</taxon>
        <taxon>Streptophyta</taxon>
        <taxon>Embryophyta</taxon>
        <taxon>Tracheophyta</taxon>
        <taxon>Spermatophyta</taxon>
        <taxon>Magnoliopsida</taxon>
        <taxon>eudicotyledons</taxon>
        <taxon>Gunneridae</taxon>
        <taxon>Pentapetalae</taxon>
        <taxon>asterids</taxon>
        <taxon>campanulids</taxon>
        <taxon>Asterales</taxon>
        <taxon>Asteraceae</taxon>
        <taxon>Asteroideae</taxon>
        <taxon>Anthemideae</taxon>
        <taxon>Anthemidinae</taxon>
        <taxon>Tanacetum</taxon>
    </lineage>
</organism>
<feature type="compositionally biased region" description="Polar residues" evidence="2">
    <location>
        <begin position="331"/>
        <end position="342"/>
    </location>
</feature>
<evidence type="ECO:0000256" key="2">
    <source>
        <dbReference type="SAM" id="MobiDB-lite"/>
    </source>
</evidence>
<comment type="caution">
    <text evidence="3">The sequence shown here is derived from an EMBL/GenBank/DDBJ whole genome shotgun (WGS) entry which is preliminary data.</text>
</comment>